<feature type="transmembrane region" description="Helical" evidence="6">
    <location>
        <begin position="562"/>
        <end position="582"/>
    </location>
</feature>
<dbReference type="EMBL" id="NFKP01000020">
    <property type="protein sequence ID" value="OUP68246.1"/>
    <property type="molecule type" value="Genomic_DNA"/>
</dbReference>
<dbReference type="PIRSF" id="PIRSF038958">
    <property type="entry name" value="PG_synth_SpoVB"/>
    <property type="match status" value="1"/>
</dbReference>
<evidence type="ECO:0000256" key="3">
    <source>
        <dbReference type="ARBA" id="ARBA00022692"/>
    </source>
</evidence>
<sequence length="610" mass="64222">MFLPGFDTIGAVDMGRAVKRRLCQQNRISGKAKERGYMEQRRGHGYLYGTMVLAVGTVIVKLIGVFFKIPLTNILGGVGMSYFNVAYELYYPLYALFVSGVPVAVSKLVSESVAKGRARDAEKLLRLSVGAFVVIGIVGSALMYFGAGWFSQRVNNPPAALAVRMLSPALLFGCVMAALRGYWQGMQNMVPTAVSQVVEAVAKLVLGLTLAYAATAMGMAEYARAGTVFGAPCDSAEQAQIAVLPYAAAGAILGVTLSMACGSLYMLTRRRVRVDKAAPPPAPGGELLHRLAAIAIPVCVASVIANLTSFIDLISVMNRLTAAIERAPQTVWGMYDGMIPAGVDQGMLASYLYGCYSGLAVPVYNLVPSLTATIGISLLPAVSAAWATRNSRVFEQNAASALRIASLIAMPAGIGICVLAGPVMRLLYFSKPMEAAVIAPALRFMGLSAIFVAVSLPVNAILQAIGRADLPVKLLFVGGMMKLALNFVLVAIPQLNIQAAPIGTLVCYCFVLFVSLSRLVNLTSVRIRVLPVFGKPLFAAVCCGAAAWAANGLLERICGGSIAAMGAVAAGAATYLAVVLLTRTLTKEDVTMLPGGEKFAKLLEKRSLLG</sequence>
<feature type="transmembrane region" description="Helical" evidence="6">
    <location>
        <begin position="366"/>
        <end position="388"/>
    </location>
</feature>
<feature type="transmembrane region" description="Helical" evidence="6">
    <location>
        <begin position="441"/>
        <end position="462"/>
    </location>
</feature>
<keyword evidence="2" id="KW-1003">Cell membrane</keyword>
<feature type="transmembrane region" description="Helical" evidence="6">
    <location>
        <begin position="243"/>
        <end position="267"/>
    </location>
</feature>
<feature type="transmembrane region" description="Helical" evidence="6">
    <location>
        <begin position="204"/>
        <end position="223"/>
    </location>
</feature>
<organism evidence="7 8">
    <name type="scientific">Anaerotruncus colihominis</name>
    <dbReference type="NCBI Taxonomy" id="169435"/>
    <lineage>
        <taxon>Bacteria</taxon>
        <taxon>Bacillati</taxon>
        <taxon>Bacillota</taxon>
        <taxon>Clostridia</taxon>
        <taxon>Eubacteriales</taxon>
        <taxon>Oscillospiraceae</taxon>
        <taxon>Anaerotruncus</taxon>
    </lineage>
</organism>
<evidence type="ECO:0000256" key="4">
    <source>
        <dbReference type="ARBA" id="ARBA00022989"/>
    </source>
</evidence>
<evidence type="ECO:0000256" key="5">
    <source>
        <dbReference type="ARBA" id="ARBA00023136"/>
    </source>
</evidence>
<comment type="caution">
    <text evidence="7">The sequence shown here is derived from an EMBL/GenBank/DDBJ whole genome shotgun (WGS) entry which is preliminary data.</text>
</comment>
<proteinExistence type="predicted"/>
<dbReference type="InterPro" id="IPR002797">
    <property type="entry name" value="Polysacc_synth"/>
</dbReference>
<evidence type="ECO:0000256" key="1">
    <source>
        <dbReference type="ARBA" id="ARBA00004651"/>
    </source>
</evidence>
<dbReference type="Proteomes" id="UP000196386">
    <property type="component" value="Unassembled WGS sequence"/>
</dbReference>
<feature type="transmembrane region" description="Helical" evidence="6">
    <location>
        <begin position="45"/>
        <end position="69"/>
    </location>
</feature>
<feature type="transmembrane region" description="Helical" evidence="6">
    <location>
        <begin position="129"/>
        <end position="150"/>
    </location>
</feature>
<evidence type="ECO:0000256" key="2">
    <source>
        <dbReference type="ARBA" id="ARBA00022475"/>
    </source>
</evidence>
<gene>
    <name evidence="7" type="ORF">B5F11_14285</name>
</gene>
<dbReference type="GO" id="GO:0042910">
    <property type="term" value="F:xenobiotic transmembrane transporter activity"/>
    <property type="evidence" value="ECO:0007669"/>
    <property type="project" value="InterPro"/>
</dbReference>
<dbReference type="PANTHER" id="PTHR30250:SF21">
    <property type="entry name" value="LIPID II FLIPPASE MURJ"/>
    <property type="match status" value="1"/>
</dbReference>
<feature type="transmembrane region" description="Helical" evidence="6">
    <location>
        <begin position="400"/>
        <end position="421"/>
    </location>
</feature>
<evidence type="ECO:0000256" key="6">
    <source>
        <dbReference type="SAM" id="Phobius"/>
    </source>
</evidence>
<name>A0A1Y4MHM1_9FIRM</name>
<feature type="transmembrane region" description="Helical" evidence="6">
    <location>
        <begin position="499"/>
        <end position="520"/>
    </location>
</feature>
<evidence type="ECO:0000313" key="7">
    <source>
        <dbReference type="EMBL" id="OUP68246.1"/>
    </source>
</evidence>
<dbReference type="GO" id="GO:0005886">
    <property type="term" value="C:plasma membrane"/>
    <property type="evidence" value="ECO:0007669"/>
    <property type="project" value="UniProtKB-SubCell"/>
</dbReference>
<dbReference type="InterPro" id="IPR002528">
    <property type="entry name" value="MATE_fam"/>
</dbReference>
<evidence type="ECO:0000313" key="8">
    <source>
        <dbReference type="Proteomes" id="UP000196386"/>
    </source>
</evidence>
<feature type="transmembrane region" description="Helical" evidence="6">
    <location>
        <begin position="474"/>
        <end position="493"/>
    </location>
</feature>
<accession>A0A1Y4MHM1</accession>
<keyword evidence="3 6" id="KW-0812">Transmembrane</keyword>
<dbReference type="CDD" id="cd13124">
    <property type="entry name" value="MATE_SpoVB_like"/>
    <property type="match status" value="1"/>
</dbReference>
<feature type="transmembrane region" description="Helical" evidence="6">
    <location>
        <begin position="532"/>
        <end position="550"/>
    </location>
</feature>
<feature type="transmembrane region" description="Helical" evidence="6">
    <location>
        <begin position="162"/>
        <end position="183"/>
    </location>
</feature>
<feature type="transmembrane region" description="Helical" evidence="6">
    <location>
        <begin position="89"/>
        <end position="109"/>
    </location>
</feature>
<reference evidence="8" key="1">
    <citation type="submission" date="2017-04" db="EMBL/GenBank/DDBJ databases">
        <title>Function of individual gut microbiota members based on whole genome sequencing of pure cultures obtained from chicken caecum.</title>
        <authorList>
            <person name="Medvecky M."/>
            <person name="Cejkova D."/>
            <person name="Polansky O."/>
            <person name="Karasova D."/>
            <person name="Kubasova T."/>
            <person name="Cizek A."/>
            <person name="Rychlik I."/>
        </authorList>
    </citation>
    <scope>NUCLEOTIDE SEQUENCE [LARGE SCALE GENOMIC DNA]</scope>
    <source>
        <strain evidence="8">An175</strain>
    </source>
</reference>
<dbReference type="PANTHER" id="PTHR30250">
    <property type="entry name" value="PST FAMILY PREDICTED COLANIC ACID TRANSPORTER"/>
    <property type="match status" value="1"/>
</dbReference>
<dbReference type="AlphaFoldDB" id="A0A1Y4MHM1"/>
<protein>
    <submittedName>
        <fullName evidence="7">Uncharacterized protein</fullName>
    </submittedName>
</protein>
<feature type="transmembrane region" description="Helical" evidence="6">
    <location>
        <begin position="287"/>
        <end position="311"/>
    </location>
</feature>
<dbReference type="InterPro" id="IPR024923">
    <property type="entry name" value="PG_synth_SpoVB"/>
</dbReference>
<dbReference type="Pfam" id="PF01554">
    <property type="entry name" value="MatE"/>
    <property type="match status" value="1"/>
</dbReference>
<dbReference type="InterPro" id="IPR050833">
    <property type="entry name" value="Poly_Biosynth_Transport"/>
</dbReference>
<dbReference type="Pfam" id="PF01943">
    <property type="entry name" value="Polysacc_synt"/>
    <property type="match status" value="1"/>
</dbReference>
<keyword evidence="5 6" id="KW-0472">Membrane</keyword>
<keyword evidence="4 6" id="KW-1133">Transmembrane helix</keyword>
<dbReference type="GO" id="GO:0015297">
    <property type="term" value="F:antiporter activity"/>
    <property type="evidence" value="ECO:0007669"/>
    <property type="project" value="InterPro"/>
</dbReference>
<comment type="subcellular location">
    <subcellularLocation>
        <location evidence="1">Cell membrane</location>
        <topology evidence="1">Multi-pass membrane protein</topology>
    </subcellularLocation>
</comment>